<dbReference type="Pfam" id="PF13241">
    <property type="entry name" value="NAD_binding_7"/>
    <property type="match status" value="1"/>
</dbReference>
<evidence type="ECO:0000313" key="23">
    <source>
        <dbReference type="Proteomes" id="UP000294441"/>
    </source>
</evidence>
<evidence type="ECO:0000256" key="10">
    <source>
        <dbReference type="ARBA" id="ARBA00023239"/>
    </source>
</evidence>
<comment type="pathway">
    <text evidence="16">Porphyrin-containing compound metabolism; siroheme biosynthesis; siroheme from sirohydrochlorin: step 1/1.</text>
</comment>
<dbReference type="InterPro" id="IPR019478">
    <property type="entry name" value="Sirohaem_synthase_dimer_dom"/>
</dbReference>
<dbReference type="EMBL" id="LR217713">
    <property type="protein sequence ID" value="VFP82237.1"/>
    <property type="molecule type" value="Genomic_DNA"/>
</dbReference>
<dbReference type="InterPro" id="IPR036291">
    <property type="entry name" value="NAD(P)-bd_dom_sf"/>
</dbReference>
<evidence type="ECO:0000256" key="2">
    <source>
        <dbReference type="ARBA" id="ARBA00005879"/>
    </source>
</evidence>
<evidence type="ECO:0000256" key="9">
    <source>
        <dbReference type="ARBA" id="ARBA00023027"/>
    </source>
</evidence>
<feature type="binding site" evidence="16">
    <location>
        <position position="225"/>
    </location>
    <ligand>
        <name>S-adenosyl-L-methionine</name>
        <dbReference type="ChEBI" id="CHEBI:59789"/>
    </ligand>
</feature>
<evidence type="ECO:0000256" key="8">
    <source>
        <dbReference type="ARBA" id="ARBA00023002"/>
    </source>
</evidence>
<evidence type="ECO:0000256" key="3">
    <source>
        <dbReference type="ARBA" id="ARBA00022553"/>
    </source>
</evidence>
<comment type="caution">
    <text evidence="16">Lacks conserved residue(s) required for the propagation of feature annotation.</text>
</comment>
<proteinExistence type="inferred from homology"/>
<feature type="binding site" evidence="16">
    <location>
        <begin position="22"/>
        <end position="23"/>
    </location>
    <ligand>
        <name>NAD(+)</name>
        <dbReference type="ChEBI" id="CHEBI:57540"/>
    </ligand>
</feature>
<comment type="function">
    <text evidence="16">Multifunctional enzyme that catalyzes the SAM-dependent methylations of uroporphyrinogen III at position C-2 and C-7 to form precorrin-2 via precorrin-1. Then it catalyzes the NAD-dependent ring dehydrogenation of precorrin-2 to yield sirohydrochlorin. Finally, it catalyzes the ferrochelation of sirohydrochlorin to yield siroheme.</text>
</comment>
<evidence type="ECO:0000256" key="17">
    <source>
        <dbReference type="PIRSR" id="PIRSR036426-1"/>
    </source>
</evidence>
<feature type="region of interest" description="Precorrin-2 dehydrogenase / sirohydrochlorin ferrochelatase" evidence="16">
    <location>
        <begin position="1"/>
        <end position="203"/>
    </location>
</feature>
<keyword evidence="7 16" id="KW-0949">S-adenosyl-L-methionine</keyword>
<evidence type="ECO:0000256" key="14">
    <source>
        <dbReference type="ARBA" id="ARBA00047561"/>
    </source>
</evidence>
<comment type="similarity">
    <text evidence="2 18">Belongs to the precorrin methyltransferase family.</text>
</comment>
<comment type="catalytic activity">
    <reaction evidence="14 16">
        <text>precorrin-2 + NAD(+) = sirohydrochlorin + NADH + 2 H(+)</text>
        <dbReference type="Rhea" id="RHEA:15613"/>
        <dbReference type="ChEBI" id="CHEBI:15378"/>
        <dbReference type="ChEBI" id="CHEBI:57540"/>
        <dbReference type="ChEBI" id="CHEBI:57945"/>
        <dbReference type="ChEBI" id="CHEBI:58351"/>
        <dbReference type="ChEBI" id="CHEBI:58827"/>
        <dbReference type="EC" id="1.3.1.76"/>
    </reaction>
</comment>
<dbReference type="EC" id="1.3.1.76" evidence="16"/>
<dbReference type="Pfam" id="PF00590">
    <property type="entry name" value="TP_methylase"/>
    <property type="match status" value="1"/>
</dbReference>
<dbReference type="Gene3D" id="3.40.1010.10">
    <property type="entry name" value="Cobalt-precorrin-4 Transmethylase, Domain 1"/>
    <property type="match status" value="1"/>
</dbReference>
<evidence type="ECO:0000256" key="18">
    <source>
        <dbReference type="RuleBase" id="RU003960"/>
    </source>
</evidence>
<evidence type="ECO:0000256" key="1">
    <source>
        <dbReference type="ARBA" id="ARBA00005010"/>
    </source>
</evidence>
<dbReference type="InterPro" id="IPR012409">
    <property type="entry name" value="Sirohaem_synth"/>
</dbReference>
<feature type="domain" description="Sirohaem synthase dimerisation" evidence="20">
    <location>
        <begin position="150"/>
        <end position="207"/>
    </location>
</feature>
<feature type="binding site" evidence="16">
    <location>
        <position position="412"/>
    </location>
    <ligand>
        <name>S-adenosyl-L-methionine</name>
        <dbReference type="ChEBI" id="CHEBI:59789"/>
    </ligand>
</feature>
<feature type="modified residue" description="Phosphoserine" evidence="16">
    <location>
        <position position="128"/>
    </location>
</feature>
<keyword evidence="3 16" id="KW-0597">Phosphoprotein</keyword>
<comment type="pathway">
    <text evidence="16">Cofactor biosynthesis; adenosylcobalamin biosynthesis; sirohydrochlorin from precorrin-2: step 1/1.</text>
</comment>
<comment type="catalytic activity">
    <reaction evidence="16">
        <text>uroporphyrinogen III + 2 S-adenosyl-L-methionine = precorrin-2 + 2 S-adenosyl-L-homocysteine + H(+)</text>
        <dbReference type="Rhea" id="RHEA:32459"/>
        <dbReference type="ChEBI" id="CHEBI:15378"/>
        <dbReference type="ChEBI" id="CHEBI:57308"/>
        <dbReference type="ChEBI" id="CHEBI:57856"/>
        <dbReference type="ChEBI" id="CHEBI:58827"/>
        <dbReference type="ChEBI" id="CHEBI:59789"/>
        <dbReference type="EC" id="2.1.1.107"/>
    </reaction>
</comment>
<dbReference type="InterPro" id="IPR028281">
    <property type="entry name" value="Sirohaem_synthase_central"/>
</dbReference>
<dbReference type="PROSITE" id="PS00840">
    <property type="entry name" value="SUMT_2"/>
    <property type="match status" value="1"/>
</dbReference>
<dbReference type="OrthoDB" id="9815856at2"/>
<dbReference type="NCBIfam" id="TIGR01470">
    <property type="entry name" value="cysG_Nterm"/>
    <property type="match status" value="1"/>
</dbReference>
<evidence type="ECO:0000259" key="21">
    <source>
        <dbReference type="Pfam" id="PF14824"/>
    </source>
</evidence>
<dbReference type="EC" id="4.99.1.4" evidence="16"/>
<feature type="active site" description="Proton acceptor" evidence="16 17">
    <location>
        <position position="248"/>
    </location>
</feature>
<dbReference type="Gene3D" id="3.30.950.10">
    <property type="entry name" value="Methyltransferase, Cobalt-precorrin-4 Transmethylase, Domain 2"/>
    <property type="match status" value="1"/>
</dbReference>
<dbReference type="GO" id="GO:0009236">
    <property type="term" value="P:cobalamin biosynthetic process"/>
    <property type="evidence" value="ECO:0007669"/>
    <property type="project" value="UniProtKB-UniRule"/>
</dbReference>
<dbReference type="Gene3D" id="3.30.160.110">
    <property type="entry name" value="Siroheme synthase, domain 2"/>
    <property type="match status" value="1"/>
</dbReference>
<dbReference type="InterPro" id="IPR037115">
    <property type="entry name" value="Sirohaem_synt_dimer_dom_sf"/>
</dbReference>
<dbReference type="Gene3D" id="1.10.8.210">
    <property type="entry name" value="Sirohaem synthase, dimerisation domain"/>
    <property type="match status" value="1"/>
</dbReference>
<dbReference type="SUPFAM" id="SSF75615">
    <property type="entry name" value="Siroheme synthase middle domains-like"/>
    <property type="match status" value="1"/>
</dbReference>
<keyword evidence="12 16" id="KW-0511">Multifunctional enzyme</keyword>
<dbReference type="FunFam" id="3.30.160.110:FF:000001">
    <property type="entry name" value="Siroheme synthase"/>
    <property type="match status" value="1"/>
</dbReference>
<protein>
    <recommendedName>
        <fullName evidence="16">Siroheme synthase</fullName>
    </recommendedName>
    <domain>
        <recommendedName>
            <fullName evidence="16">Uroporphyrinogen-III C-methyltransferase</fullName>
            <shortName evidence="16">Urogen III methylase</shortName>
            <ecNumber evidence="16">2.1.1.107</ecNumber>
        </recommendedName>
        <alternativeName>
            <fullName evidence="16">SUMT</fullName>
        </alternativeName>
        <alternativeName>
            <fullName evidence="16">Uroporphyrinogen III methylase</fullName>
            <shortName evidence="16">UROM</shortName>
        </alternativeName>
    </domain>
    <domain>
        <recommendedName>
            <fullName evidence="16">Precorrin-2 dehydrogenase</fullName>
            <ecNumber evidence="16">1.3.1.76</ecNumber>
        </recommendedName>
    </domain>
    <domain>
        <recommendedName>
            <fullName evidence="16">Sirohydrochlorin ferrochelatase</fullName>
            <ecNumber evidence="16">4.99.1.4</ecNumber>
        </recommendedName>
    </domain>
</protein>
<feature type="active site" description="Proton donor" evidence="16 17">
    <location>
        <position position="270"/>
    </location>
</feature>
<dbReference type="InterPro" id="IPR050161">
    <property type="entry name" value="Siro_Cobalamin_biosynth"/>
</dbReference>
<dbReference type="HAMAP" id="MF_01646">
    <property type="entry name" value="Siroheme_synth"/>
    <property type="match status" value="1"/>
</dbReference>
<organism evidence="22 23">
    <name type="scientific">Candidatus Erwinia haradaeae</name>
    <dbReference type="NCBI Taxonomy" id="1922217"/>
    <lineage>
        <taxon>Bacteria</taxon>
        <taxon>Pseudomonadati</taxon>
        <taxon>Pseudomonadota</taxon>
        <taxon>Gammaproteobacteria</taxon>
        <taxon>Enterobacterales</taxon>
        <taxon>Erwiniaceae</taxon>
        <taxon>Erwinia</taxon>
    </lineage>
</organism>
<accession>A0A451D8U2</accession>
<evidence type="ECO:0000256" key="13">
    <source>
        <dbReference type="ARBA" id="ARBA00025705"/>
    </source>
</evidence>
<evidence type="ECO:0000256" key="15">
    <source>
        <dbReference type="ARBA" id="ARBA00060548"/>
    </source>
</evidence>
<comment type="catalytic activity">
    <reaction evidence="16">
        <text>siroheme + 2 H(+) = sirohydrochlorin + Fe(2+)</text>
        <dbReference type="Rhea" id="RHEA:24360"/>
        <dbReference type="ChEBI" id="CHEBI:15378"/>
        <dbReference type="ChEBI" id="CHEBI:29033"/>
        <dbReference type="ChEBI" id="CHEBI:58351"/>
        <dbReference type="ChEBI" id="CHEBI:60052"/>
        <dbReference type="EC" id="4.99.1.4"/>
    </reaction>
</comment>
<dbReference type="GO" id="GO:0051266">
    <property type="term" value="F:sirohydrochlorin ferrochelatase activity"/>
    <property type="evidence" value="ECO:0007669"/>
    <property type="project" value="UniProtKB-EC"/>
</dbReference>
<keyword evidence="11 16" id="KW-0627">Porphyrin biosynthesis</keyword>
<dbReference type="GO" id="GO:0051287">
    <property type="term" value="F:NAD binding"/>
    <property type="evidence" value="ECO:0007669"/>
    <property type="project" value="InterPro"/>
</dbReference>
<evidence type="ECO:0000256" key="16">
    <source>
        <dbReference type="HAMAP-Rule" id="MF_01646"/>
    </source>
</evidence>
<dbReference type="InterPro" id="IPR014776">
    <property type="entry name" value="4pyrrole_Mease_sub2"/>
</dbReference>
<keyword evidence="10 16" id="KW-0456">Lyase</keyword>
<dbReference type="InterPro" id="IPR003043">
    <property type="entry name" value="Uropor_MeTrfase_CS"/>
</dbReference>
<evidence type="ECO:0000256" key="5">
    <source>
        <dbReference type="ARBA" id="ARBA00022603"/>
    </source>
</evidence>
<name>A0A451D8U2_9GAMM</name>
<dbReference type="InterPro" id="IPR006367">
    <property type="entry name" value="Sirohaem_synthase_N"/>
</dbReference>
<feature type="domain" description="Siroheme synthase central" evidence="21">
    <location>
        <begin position="124"/>
        <end position="145"/>
    </location>
</feature>
<dbReference type="Proteomes" id="UP000294441">
    <property type="component" value="Chromosome 1"/>
</dbReference>
<dbReference type="UniPathway" id="UPA00148">
    <property type="reaction ID" value="UER00211"/>
</dbReference>
<feature type="domain" description="Tetrapyrrole methylase" evidence="19">
    <location>
        <begin position="218"/>
        <end position="427"/>
    </location>
</feature>
<dbReference type="GO" id="GO:0019354">
    <property type="term" value="P:siroheme biosynthetic process"/>
    <property type="evidence" value="ECO:0007669"/>
    <property type="project" value="UniProtKB-UniRule"/>
</dbReference>
<evidence type="ECO:0000313" key="22">
    <source>
        <dbReference type="EMBL" id="VFP82237.1"/>
    </source>
</evidence>
<dbReference type="SUPFAM" id="SSF53790">
    <property type="entry name" value="Tetrapyrrole methylase"/>
    <property type="match status" value="1"/>
</dbReference>
<dbReference type="PROSITE" id="PS00839">
    <property type="entry name" value="SUMT_1"/>
    <property type="match status" value="1"/>
</dbReference>
<comment type="similarity">
    <text evidence="16">In the C-terminal section; belongs to the precorrin methyltransferase family.</text>
</comment>
<dbReference type="UniPathway" id="UPA00262">
    <property type="reaction ID" value="UER00211"/>
</dbReference>
<keyword evidence="4 16" id="KW-0169">Cobalamin biosynthesis</keyword>
<feature type="binding site" evidence="16">
    <location>
        <begin position="301"/>
        <end position="303"/>
    </location>
    <ligand>
        <name>S-adenosyl-L-methionine</name>
        <dbReference type="ChEBI" id="CHEBI:59789"/>
    </ligand>
</feature>
<feature type="binding site" evidence="16">
    <location>
        <position position="383"/>
    </location>
    <ligand>
        <name>S-adenosyl-L-methionine</name>
        <dbReference type="ChEBI" id="CHEBI:59789"/>
    </ligand>
</feature>
<evidence type="ECO:0000259" key="20">
    <source>
        <dbReference type="Pfam" id="PF10414"/>
    </source>
</evidence>
<dbReference type="InterPro" id="IPR006366">
    <property type="entry name" value="CobA/CysG_C"/>
</dbReference>
<evidence type="ECO:0000256" key="4">
    <source>
        <dbReference type="ARBA" id="ARBA00022573"/>
    </source>
</evidence>
<evidence type="ECO:0000256" key="12">
    <source>
        <dbReference type="ARBA" id="ARBA00023268"/>
    </source>
</evidence>
<comment type="pathway">
    <text evidence="13 16">Porphyrin-containing compound metabolism; siroheme biosynthesis; precorrin-2 from uroporphyrinogen III: step 1/1.</text>
</comment>
<dbReference type="GO" id="GO:0043115">
    <property type="term" value="F:precorrin-2 dehydrogenase activity"/>
    <property type="evidence" value="ECO:0007669"/>
    <property type="project" value="UniProtKB-UniRule"/>
</dbReference>
<dbReference type="Gene3D" id="3.40.50.720">
    <property type="entry name" value="NAD(P)-binding Rossmann-like Domain"/>
    <property type="match status" value="1"/>
</dbReference>
<dbReference type="NCBIfam" id="NF004790">
    <property type="entry name" value="PRK06136.1"/>
    <property type="match status" value="1"/>
</dbReference>
<dbReference type="InterPro" id="IPR035996">
    <property type="entry name" value="4pyrrol_Methylase_sf"/>
</dbReference>
<dbReference type="GeneID" id="66304875"/>
<sequence>MDYLPLFANLKNKPVLVVGGGRVATRKIELLNRAGAHIQIVAQELCEELIAIHKKNKCEWISTTYQSQQLKRVFLVIAATNNSKLNQRIYKDASSRYLLVNTVDEPQHCSCIFPAIIDRSPIIIGISSSGTAPVLARLLREKIEALLPAHLGLMAKIAGEWRDKVKERFFSLSERRNFWHKAFNGVFSNQVARGQLNEAKLTLDQQINDDINISSGEIFLVGAGPGNSDLLTLRALQVMQIADVLLYDSLVSEEVLDLSRRDADRICVGKRANSHSTTQEEINFMLIKLAKQGKRVVRLKGGDPFIFGRGGEELQAAKSAGIPFQVVPGITTALGVSAYTGIPLTHRDYSQGVLFITGHYRAHDSITDWPNLTQSNQTLVIYMGSITAGAIASKLIINGRDLQTPVAIISRGTYPDQKVLIGTLNELEILTHKIPTPILLIIGEVVNLHHQLSWFKNTENEP</sequence>
<keyword evidence="6 16" id="KW-0808">Transferase</keyword>
<dbReference type="InterPro" id="IPR000878">
    <property type="entry name" value="4pyrrol_Mease"/>
</dbReference>
<feature type="binding site" evidence="16">
    <location>
        <begin position="43"/>
        <end position="44"/>
    </location>
    <ligand>
        <name>NAD(+)</name>
        <dbReference type="ChEBI" id="CHEBI:57540"/>
    </ligand>
</feature>
<dbReference type="RefSeq" id="WP_157992827.1">
    <property type="nucleotide sequence ID" value="NZ_LR217713.1"/>
</dbReference>
<dbReference type="PANTHER" id="PTHR45790">
    <property type="entry name" value="SIROHEME SYNTHASE-RELATED"/>
    <property type="match status" value="1"/>
</dbReference>
<feature type="binding site" evidence="16">
    <location>
        <position position="306"/>
    </location>
    <ligand>
        <name>S-adenosyl-L-methionine</name>
        <dbReference type="ChEBI" id="CHEBI:59789"/>
    </ligand>
</feature>
<keyword evidence="8 16" id="KW-0560">Oxidoreductase</keyword>
<evidence type="ECO:0000256" key="7">
    <source>
        <dbReference type="ARBA" id="ARBA00022691"/>
    </source>
</evidence>
<dbReference type="EC" id="2.1.1.107" evidence="16"/>
<feature type="region of interest" description="Uroporphyrinogen-III C-methyltransferase" evidence="16">
    <location>
        <begin position="216"/>
        <end position="462"/>
    </location>
</feature>
<dbReference type="InterPro" id="IPR014777">
    <property type="entry name" value="4pyrrole_Mease_sub1"/>
</dbReference>
<comment type="pathway">
    <text evidence="1 16">Porphyrin-containing compound metabolism; siroheme biosynthesis; sirohydrochlorin from precorrin-2: step 1/1.</text>
</comment>
<dbReference type="FunFam" id="3.40.1010.10:FF:000001">
    <property type="entry name" value="Siroheme synthase"/>
    <property type="match status" value="1"/>
</dbReference>
<dbReference type="NCBIfam" id="NF007922">
    <property type="entry name" value="PRK10637.1"/>
    <property type="match status" value="1"/>
</dbReference>
<dbReference type="GO" id="GO:0004851">
    <property type="term" value="F:uroporphyrin-III C-methyltransferase activity"/>
    <property type="evidence" value="ECO:0007669"/>
    <property type="project" value="UniProtKB-UniRule"/>
</dbReference>
<keyword evidence="9 16" id="KW-0520">NAD</keyword>
<reference evidence="22 23" key="1">
    <citation type="submission" date="2019-02" db="EMBL/GenBank/DDBJ databases">
        <authorList>
            <person name="Manzano-Marin A."/>
            <person name="Manzano-Marin A."/>
        </authorList>
    </citation>
    <scope>NUCLEOTIDE SEQUENCE [LARGE SCALE GENOMIC DNA]</scope>
    <source>
        <strain evidence="22 23">ErCicurvipes</strain>
    </source>
</reference>
<evidence type="ECO:0000256" key="11">
    <source>
        <dbReference type="ARBA" id="ARBA00023244"/>
    </source>
</evidence>
<dbReference type="GO" id="GO:0032259">
    <property type="term" value="P:methylation"/>
    <property type="evidence" value="ECO:0007669"/>
    <property type="project" value="UniProtKB-KW"/>
</dbReference>
<dbReference type="PIRSF" id="PIRSF036426">
    <property type="entry name" value="Sirohaem_synth"/>
    <property type="match status" value="1"/>
</dbReference>
<dbReference type="FunFam" id="3.30.950.10:FF:000001">
    <property type="entry name" value="Siroheme synthase"/>
    <property type="match status" value="1"/>
</dbReference>
<dbReference type="CDD" id="cd11642">
    <property type="entry name" value="SUMT"/>
    <property type="match status" value="1"/>
</dbReference>
<dbReference type="Pfam" id="PF10414">
    <property type="entry name" value="CysG_dimeriser"/>
    <property type="match status" value="1"/>
</dbReference>
<dbReference type="SUPFAM" id="SSF51735">
    <property type="entry name" value="NAD(P)-binding Rossmann-fold domains"/>
    <property type="match status" value="1"/>
</dbReference>
<keyword evidence="5 16" id="KW-0489">Methyltransferase</keyword>
<comment type="similarity">
    <text evidence="16">In the N-terminal section; belongs to the precorrin-2 dehydrogenase / sirohydrochlorin ferrochelatase family.</text>
</comment>
<dbReference type="NCBIfam" id="TIGR01469">
    <property type="entry name" value="cobA_cysG_Cterm"/>
    <property type="match status" value="1"/>
</dbReference>
<dbReference type="PANTHER" id="PTHR45790:SF1">
    <property type="entry name" value="SIROHEME SYNTHASE"/>
    <property type="match status" value="1"/>
</dbReference>
<comment type="pathway">
    <text evidence="15 16">Cofactor biosynthesis; adenosylcobalamin biosynthesis; precorrin-2 from uroporphyrinogen III: step 1/1.</text>
</comment>
<dbReference type="AlphaFoldDB" id="A0A451D8U2"/>
<evidence type="ECO:0000259" key="19">
    <source>
        <dbReference type="Pfam" id="PF00590"/>
    </source>
</evidence>
<evidence type="ECO:0000256" key="6">
    <source>
        <dbReference type="ARBA" id="ARBA00022679"/>
    </source>
</evidence>
<dbReference type="Pfam" id="PF14824">
    <property type="entry name" value="Sirohm_synth_M"/>
    <property type="match status" value="1"/>
</dbReference>
<gene>
    <name evidence="16 22" type="primary">cysG</name>
    <name evidence="22" type="ORF">ERCICURV3402_600</name>
</gene>